<protein>
    <submittedName>
        <fullName evidence="2">DUF2726 domain-containing protein</fullName>
    </submittedName>
</protein>
<sequence>MFVFFVLLAVTITGWWLFKTWRTPPLGWMPGSQTDAVSHYDDELDLPPQFRLQSGYDTLSSVQDALTIQTRQHFFVTSESNLYAELVASLAGRSYRVFPNVRLDYIFQLTSGPSPETLSRLRGQVVGFLVVETPEFRPVLGVSLRGSPYGASQWPDVSASPDDAELLELAFQSARLPLLHIDAKRNIEADELQKLVMPYLMRA</sequence>
<feature type="domain" description="DUF2726" evidence="1">
    <location>
        <begin position="73"/>
        <end position="194"/>
    </location>
</feature>
<accession>A0ABY5YIE8</accession>
<evidence type="ECO:0000259" key="1">
    <source>
        <dbReference type="Pfam" id="PF10881"/>
    </source>
</evidence>
<evidence type="ECO:0000313" key="2">
    <source>
        <dbReference type="EMBL" id="UWX63882.1"/>
    </source>
</evidence>
<gene>
    <name evidence="2" type="ORF">N0D28_14320</name>
</gene>
<proteinExistence type="predicted"/>
<evidence type="ECO:0000313" key="3">
    <source>
        <dbReference type="Proteomes" id="UP001060261"/>
    </source>
</evidence>
<dbReference type="InterPro" id="IPR024402">
    <property type="entry name" value="DUF2726"/>
</dbReference>
<organism evidence="2 3">
    <name type="scientific">Deinococcus rubellus</name>
    <dbReference type="NCBI Taxonomy" id="1889240"/>
    <lineage>
        <taxon>Bacteria</taxon>
        <taxon>Thermotogati</taxon>
        <taxon>Deinococcota</taxon>
        <taxon>Deinococci</taxon>
        <taxon>Deinococcales</taxon>
        <taxon>Deinococcaceae</taxon>
        <taxon>Deinococcus</taxon>
    </lineage>
</organism>
<dbReference type="RefSeq" id="WP_260560161.1">
    <property type="nucleotide sequence ID" value="NZ_BAABEC010000190.1"/>
</dbReference>
<keyword evidence="3" id="KW-1185">Reference proteome</keyword>
<reference evidence="2" key="1">
    <citation type="submission" date="2022-09" db="EMBL/GenBank/DDBJ databases">
        <title>genome sequence of Deinococcus rubellus.</title>
        <authorList>
            <person name="Srinivasan S."/>
        </authorList>
    </citation>
    <scope>NUCLEOTIDE SEQUENCE</scope>
    <source>
        <strain evidence="2">Ant6</strain>
    </source>
</reference>
<dbReference type="Proteomes" id="UP001060261">
    <property type="component" value="Chromosome"/>
</dbReference>
<dbReference type="Pfam" id="PF10881">
    <property type="entry name" value="DUF2726"/>
    <property type="match status" value="1"/>
</dbReference>
<name>A0ABY5YIE8_9DEIO</name>
<dbReference type="EMBL" id="CP104213">
    <property type="protein sequence ID" value="UWX63882.1"/>
    <property type="molecule type" value="Genomic_DNA"/>
</dbReference>